<dbReference type="EMBL" id="JABFBC010000001">
    <property type="protein sequence ID" value="NNU79890.1"/>
    <property type="molecule type" value="Genomic_DNA"/>
</dbReference>
<dbReference type="RefSeq" id="WP_171323233.1">
    <property type="nucleotide sequence ID" value="NZ_JABFBC010000001.1"/>
</dbReference>
<keyword evidence="2" id="KW-1185">Reference proteome</keyword>
<name>A0A849L0V6_9RHOB</name>
<proteinExistence type="predicted"/>
<gene>
    <name evidence="1" type="ORF">HMH01_05490</name>
</gene>
<dbReference type="AlphaFoldDB" id="A0A849L0V6"/>
<protein>
    <submittedName>
        <fullName evidence="1">Uncharacterized protein</fullName>
    </submittedName>
</protein>
<dbReference type="Proteomes" id="UP000572377">
    <property type="component" value="Unassembled WGS sequence"/>
</dbReference>
<accession>A0A849L0V6</accession>
<comment type="caution">
    <text evidence="1">The sequence shown here is derived from an EMBL/GenBank/DDBJ whole genome shotgun (WGS) entry which is preliminary data.</text>
</comment>
<sequence length="302" mass="34422">MSISSTLKVRRFIELDLDTQRAISALIDRLKATNAFGIDFPATCNDSGTPCGTDEALFDASLYGMVPDLKDWKSQLQEHWHRADEDRTLPSIGVVFDALEWCAQHVGKPASRGWHDYYKHDHLRWDRATGLEDYISEVNAIFGRKGIAYEMRTDGRIYRLVDAPAAEILGRARFQTGDRATDDLLETARTRFFDRDPSAGQDAIEKLWDAFERVKTLELHTNKKFSVEQLIERVASSPEHAAMLDAEMKALTDIGNEWRIRHHEIGKTDLGENRQLKDYLFLRLFSLLYCLLVGTSRLGADA</sequence>
<evidence type="ECO:0000313" key="1">
    <source>
        <dbReference type="EMBL" id="NNU79890.1"/>
    </source>
</evidence>
<evidence type="ECO:0000313" key="2">
    <source>
        <dbReference type="Proteomes" id="UP000572377"/>
    </source>
</evidence>
<reference evidence="1 2" key="1">
    <citation type="submission" date="2020-05" db="EMBL/GenBank/DDBJ databases">
        <title>Gimesia benthica sp. nov., a novel planctomycete isolated from a deep-sea water sample of the Northwest Indian Ocean.</title>
        <authorList>
            <person name="Wang J."/>
            <person name="Ruan C."/>
            <person name="Song L."/>
            <person name="Zhu Y."/>
            <person name="Li A."/>
            <person name="Zheng X."/>
            <person name="Wang L."/>
            <person name="Lu Z."/>
            <person name="Huang Y."/>
            <person name="Du W."/>
            <person name="Zhou Y."/>
            <person name="Huang L."/>
            <person name="Dai X."/>
        </authorList>
    </citation>
    <scope>NUCLEOTIDE SEQUENCE [LARGE SCALE GENOMIC DNA]</scope>
    <source>
        <strain evidence="1 2">YYQ-30</strain>
    </source>
</reference>
<organism evidence="1 2">
    <name type="scientific">Halovulum dunhuangense</name>
    <dbReference type="NCBI Taxonomy" id="1505036"/>
    <lineage>
        <taxon>Bacteria</taxon>
        <taxon>Pseudomonadati</taxon>
        <taxon>Pseudomonadota</taxon>
        <taxon>Alphaproteobacteria</taxon>
        <taxon>Rhodobacterales</taxon>
        <taxon>Paracoccaceae</taxon>
        <taxon>Halovulum</taxon>
    </lineage>
</organism>